<keyword evidence="2" id="KW-1185">Reference proteome</keyword>
<name>A0ACB0Y805_MELEN</name>
<evidence type="ECO:0000313" key="1">
    <source>
        <dbReference type="EMBL" id="CAK5036066.1"/>
    </source>
</evidence>
<sequence length="73" mass="8494">MSIVNLVENFLILERRRGRVGILELEEKGDLITEETRGLNKKVERKVAKKTIVIITRVCLMLKQTIMNRVEQS</sequence>
<dbReference type="EMBL" id="CAVMJV010000008">
    <property type="protein sequence ID" value="CAK5036066.1"/>
    <property type="molecule type" value="Genomic_DNA"/>
</dbReference>
<accession>A0ACB0Y805</accession>
<comment type="caution">
    <text evidence="1">The sequence shown here is derived from an EMBL/GenBank/DDBJ whole genome shotgun (WGS) entry which is preliminary data.</text>
</comment>
<proteinExistence type="predicted"/>
<dbReference type="Proteomes" id="UP001497535">
    <property type="component" value="Unassembled WGS sequence"/>
</dbReference>
<reference evidence="1" key="1">
    <citation type="submission" date="2023-11" db="EMBL/GenBank/DDBJ databases">
        <authorList>
            <person name="Poullet M."/>
        </authorList>
    </citation>
    <scope>NUCLEOTIDE SEQUENCE</scope>
    <source>
        <strain evidence="1">E1834</strain>
    </source>
</reference>
<organism evidence="1 2">
    <name type="scientific">Meloidogyne enterolobii</name>
    <name type="common">Root-knot nematode worm</name>
    <name type="synonym">Meloidogyne mayaguensis</name>
    <dbReference type="NCBI Taxonomy" id="390850"/>
    <lineage>
        <taxon>Eukaryota</taxon>
        <taxon>Metazoa</taxon>
        <taxon>Ecdysozoa</taxon>
        <taxon>Nematoda</taxon>
        <taxon>Chromadorea</taxon>
        <taxon>Rhabditida</taxon>
        <taxon>Tylenchina</taxon>
        <taxon>Tylenchomorpha</taxon>
        <taxon>Tylenchoidea</taxon>
        <taxon>Meloidogynidae</taxon>
        <taxon>Meloidogyninae</taxon>
        <taxon>Meloidogyne</taxon>
    </lineage>
</organism>
<evidence type="ECO:0000313" key="2">
    <source>
        <dbReference type="Proteomes" id="UP001497535"/>
    </source>
</evidence>
<protein>
    <submittedName>
        <fullName evidence="1">Uncharacterized protein</fullName>
    </submittedName>
</protein>
<gene>
    <name evidence="1" type="ORF">MENTE1834_LOCUS8905</name>
</gene>